<dbReference type="PANTHER" id="PTHR38434">
    <property type="entry name" value="BLL2549 PROTEIN"/>
    <property type="match status" value="1"/>
</dbReference>
<feature type="transmembrane region" description="Helical" evidence="2">
    <location>
        <begin position="247"/>
        <end position="265"/>
    </location>
</feature>
<evidence type="ECO:0000313" key="4">
    <source>
        <dbReference type="Proteomes" id="UP000248012"/>
    </source>
</evidence>
<protein>
    <recommendedName>
        <fullName evidence="5">DUF2339 domain-containing protein</fullName>
    </recommendedName>
</protein>
<dbReference type="InterPro" id="IPR014600">
    <property type="entry name" value="UCP035905_mem"/>
</dbReference>
<feature type="transmembrane region" description="Helical" evidence="2">
    <location>
        <begin position="521"/>
        <end position="541"/>
    </location>
</feature>
<reference evidence="3 4" key="1">
    <citation type="submission" date="2018-05" db="EMBL/GenBank/DDBJ databases">
        <title>Oceanovita maritima gen. nov., sp. nov., a marine bacterium in the family Rhodobacteraceae isolated from surface seawater of Lundu port Xiamen, China.</title>
        <authorList>
            <person name="Hetharua B.H."/>
            <person name="Min D."/>
            <person name="Liao H."/>
            <person name="Tian Y."/>
        </authorList>
    </citation>
    <scope>NUCLEOTIDE SEQUENCE [LARGE SCALE GENOMIC DNA]</scope>
    <source>
        <strain evidence="3 4">FSX-11</strain>
    </source>
</reference>
<accession>A0A2V4MMS9</accession>
<feature type="transmembrane region" description="Helical" evidence="2">
    <location>
        <begin position="322"/>
        <end position="338"/>
    </location>
</feature>
<dbReference type="PANTHER" id="PTHR38434:SF1">
    <property type="entry name" value="BLL2549 PROTEIN"/>
    <property type="match status" value="1"/>
</dbReference>
<keyword evidence="2" id="KW-1133">Transmembrane helix</keyword>
<feature type="transmembrane region" description="Helical" evidence="2">
    <location>
        <begin position="207"/>
        <end position="227"/>
    </location>
</feature>
<keyword evidence="2" id="KW-0812">Transmembrane</keyword>
<feature type="region of interest" description="Disordered" evidence="1">
    <location>
        <begin position="65"/>
        <end position="119"/>
    </location>
</feature>
<feature type="transmembrane region" description="Helical" evidence="2">
    <location>
        <begin position="993"/>
        <end position="1012"/>
    </location>
</feature>
<dbReference type="Pfam" id="PF10101">
    <property type="entry name" value="DUF2339"/>
    <property type="match status" value="2"/>
</dbReference>
<feature type="compositionally biased region" description="Low complexity" evidence="1">
    <location>
        <begin position="96"/>
        <end position="111"/>
    </location>
</feature>
<dbReference type="PIRSF" id="PIRSF035905">
    <property type="entry name" value="UCP035905_mp"/>
    <property type="match status" value="1"/>
</dbReference>
<comment type="caution">
    <text evidence="3">The sequence shown here is derived from an EMBL/GenBank/DDBJ whole genome shotgun (WGS) entry which is preliminary data.</text>
</comment>
<feature type="region of interest" description="Disordered" evidence="1">
    <location>
        <begin position="1026"/>
        <end position="1051"/>
    </location>
</feature>
<evidence type="ECO:0000256" key="2">
    <source>
        <dbReference type="SAM" id="Phobius"/>
    </source>
</evidence>
<feature type="transmembrane region" description="Helical" evidence="2">
    <location>
        <begin position="467"/>
        <end position="485"/>
    </location>
</feature>
<dbReference type="EMBL" id="QFVT01000004">
    <property type="protein sequence ID" value="PYC48021.1"/>
    <property type="molecule type" value="Genomic_DNA"/>
</dbReference>
<feature type="transmembrane region" description="Helical" evidence="2">
    <location>
        <begin position="378"/>
        <end position="396"/>
    </location>
</feature>
<feature type="transmembrane region" description="Helical" evidence="2">
    <location>
        <begin position="417"/>
        <end position="435"/>
    </location>
</feature>
<keyword evidence="4" id="KW-1185">Reference proteome</keyword>
<feature type="compositionally biased region" description="Pro residues" evidence="1">
    <location>
        <begin position="78"/>
        <end position="95"/>
    </location>
</feature>
<sequence length="1051" mass="109754">MESVLVLVACAVIAIPVMSIWALVRASTLRAEMARLEHERVTDRELVSNLQKRMAKLEAAVRTTADASAADLPEGPKAAPPVAPPKPTVQPPIVDPAPDVIPTVDAPVADAGDGPRGPETIAARIEGADTAQDHKTVWPTATGGRSAAAERRAQKTDPAEPSGPSYVDKAMEWLKENWFLAAAAASLALSGLFLIQYSAQHGLLSPAARIWAALGLGLALIGGGEIIRRRMGAGDEDATGGASDYLPSTFAGAGLFTLFGAFVAARHMYHLIGAEQAFAGLIATALLAVLLGWFYGPLLACVGILAAAIVPFIVGGDTGPEPVLFAYYAVLAIAALGVDALRRWVWVSGLGVGGSILASFALWFAWSQTNGSPVDTPLHLWLLGTLAVITLAAAVAPKHSFTPVYEGAVLHDPDARVFIGSALALGFATVWVAAVSSQTTVFWTALAVQAAMALGVVIWLKRSAPLAWMLGVPMAAFTMVVLAWSDRYALVQGLSGPAGDNMAQIDAGRAVPQWIGQLSGVLPALLLGVAVFYSAAAFVMMRRSGTQGGGFAIPKMPGSEPELAIAARLNRRVAQMFAAMNGALIWALVAACFAPVVAGVLELIWAPADVMGRGPWAAAVMGVAAAMVILTERSLHGAPEGEAAHDPSGAIASPAHQRAALFAIAALTMISLSLTIVLSDMALSVSLAVMVVLAALADRKMNLPALAVFAQAGTIIIGARLTSEALGLGIFITSPQVGLGELLLWSGVTMALLFAAWKMLQARARSAARITIESALFVLGAVLASETVARIWGDILPDHAQAGLNAALFFVLLGAQLWRMQIGGEIIQWVRRGLAALFALGGGFALFAASVVLNPLWLPQERVLGPFLLDTAAIGLALPAVILAFLARLLPRALKEAPQDAKLALYGVAGWCGAAYGWIELRRLWHGRDVALGFGVMQSEMYVYTVLMLIAAAALFYIAFARRSVLLRKAATGLVAVTIAKVFFLDVGGLDGLWRVASFLGLGLALGGLAWLTRLMSAQWERGAPADAIAGDDGGGDHSDGPQDPPERPET</sequence>
<name>A0A2V4MMS9_9RHOB</name>
<feature type="transmembrane region" description="Helical" evidence="2">
    <location>
        <begin position="834"/>
        <end position="853"/>
    </location>
</feature>
<feature type="transmembrane region" description="Helical" evidence="2">
    <location>
        <begin position="277"/>
        <end position="310"/>
    </location>
</feature>
<dbReference type="OrthoDB" id="5422830at2"/>
<feature type="compositionally biased region" description="Basic and acidic residues" evidence="1">
    <location>
        <begin position="1035"/>
        <end position="1051"/>
    </location>
</feature>
<feature type="transmembrane region" description="Helical" evidence="2">
    <location>
        <begin position="682"/>
        <end position="698"/>
    </location>
</feature>
<feature type="transmembrane region" description="Helical" evidence="2">
    <location>
        <begin position="903"/>
        <end position="921"/>
    </location>
</feature>
<feature type="transmembrane region" description="Helical" evidence="2">
    <location>
        <begin position="345"/>
        <end position="366"/>
    </location>
</feature>
<keyword evidence="2" id="KW-0472">Membrane</keyword>
<gene>
    <name evidence="3" type="ORF">DI396_08055</name>
</gene>
<proteinExistence type="predicted"/>
<feature type="transmembrane region" description="Helical" evidence="2">
    <location>
        <begin position="441"/>
        <end position="460"/>
    </location>
</feature>
<feature type="transmembrane region" description="Helical" evidence="2">
    <location>
        <begin position="742"/>
        <end position="760"/>
    </location>
</feature>
<dbReference type="InterPro" id="IPR019286">
    <property type="entry name" value="DUF2339_TM"/>
</dbReference>
<feature type="transmembrane region" description="Helical" evidence="2">
    <location>
        <begin position="578"/>
        <end position="601"/>
    </location>
</feature>
<feature type="compositionally biased region" description="Low complexity" evidence="1">
    <location>
        <begin position="65"/>
        <end position="77"/>
    </location>
</feature>
<evidence type="ECO:0000256" key="1">
    <source>
        <dbReference type="SAM" id="MobiDB-lite"/>
    </source>
</evidence>
<feature type="transmembrane region" description="Helical" evidence="2">
    <location>
        <begin position="705"/>
        <end position="722"/>
    </location>
</feature>
<feature type="transmembrane region" description="Helical" evidence="2">
    <location>
        <begin position="804"/>
        <end position="822"/>
    </location>
</feature>
<feature type="region of interest" description="Disordered" evidence="1">
    <location>
        <begin position="139"/>
        <end position="164"/>
    </location>
</feature>
<feature type="transmembrane region" description="Helical" evidence="2">
    <location>
        <begin position="178"/>
        <end position="195"/>
    </location>
</feature>
<evidence type="ECO:0008006" key="5">
    <source>
        <dbReference type="Google" id="ProtNLM"/>
    </source>
</evidence>
<feature type="transmembrane region" description="Helical" evidence="2">
    <location>
        <begin position="941"/>
        <end position="960"/>
    </location>
</feature>
<feature type="transmembrane region" description="Helical" evidence="2">
    <location>
        <begin position="873"/>
        <end position="891"/>
    </location>
</feature>
<feature type="transmembrane region" description="Helical" evidence="2">
    <location>
        <begin position="967"/>
        <end position="987"/>
    </location>
</feature>
<feature type="transmembrane region" description="Helical" evidence="2">
    <location>
        <begin position="772"/>
        <end position="792"/>
    </location>
</feature>
<dbReference type="Proteomes" id="UP000248012">
    <property type="component" value="Unassembled WGS sequence"/>
</dbReference>
<evidence type="ECO:0000313" key="3">
    <source>
        <dbReference type="EMBL" id="PYC48021.1"/>
    </source>
</evidence>
<feature type="compositionally biased region" description="Basic and acidic residues" evidence="1">
    <location>
        <begin position="148"/>
        <end position="158"/>
    </location>
</feature>
<organism evidence="3 4">
    <name type="scientific">Litorivita pollutaquae</name>
    <dbReference type="NCBI Taxonomy" id="2200892"/>
    <lineage>
        <taxon>Bacteria</taxon>
        <taxon>Pseudomonadati</taxon>
        <taxon>Pseudomonadota</taxon>
        <taxon>Alphaproteobacteria</taxon>
        <taxon>Rhodobacterales</taxon>
        <taxon>Paracoccaceae</taxon>
        <taxon>Litorivita</taxon>
    </lineage>
</organism>
<dbReference type="AlphaFoldDB" id="A0A2V4MMS9"/>